<keyword evidence="5" id="KW-1185">Reference proteome</keyword>
<keyword evidence="2" id="KW-1133">Transmembrane helix</keyword>
<evidence type="ECO:0000259" key="3">
    <source>
        <dbReference type="PROSITE" id="PS51762"/>
    </source>
</evidence>
<dbReference type="Proteomes" id="UP000635606">
    <property type="component" value="Unassembled WGS sequence"/>
</dbReference>
<feature type="compositionally biased region" description="Pro residues" evidence="1">
    <location>
        <begin position="15"/>
        <end position="30"/>
    </location>
</feature>
<evidence type="ECO:0000256" key="1">
    <source>
        <dbReference type="SAM" id="MobiDB-lite"/>
    </source>
</evidence>
<dbReference type="AlphaFoldDB" id="A0A8J4A1J8"/>
<dbReference type="Gene3D" id="2.60.120.200">
    <property type="match status" value="1"/>
</dbReference>
<feature type="compositionally biased region" description="Pro residues" evidence="1">
    <location>
        <begin position="102"/>
        <end position="116"/>
    </location>
</feature>
<dbReference type="CDD" id="cd00413">
    <property type="entry name" value="Glyco_hydrolase_16"/>
    <property type="match status" value="1"/>
</dbReference>
<feature type="domain" description="GH16" evidence="3">
    <location>
        <begin position="166"/>
        <end position="395"/>
    </location>
</feature>
<dbReference type="PROSITE" id="PS51762">
    <property type="entry name" value="GH16_2"/>
    <property type="match status" value="1"/>
</dbReference>
<evidence type="ECO:0000313" key="4">
    <source>
        <dbReference type="EMBL" id="GIJ73516.1"/>
    </source>
</evidence>
<proteinExistence type="predicted"/>
<dbReference type="RefSeq" id="WP_203933340.1">
    <property type="nucleotide sequence ID" value="NZ_BOPH01000117.1"/>
</dbReference>
<gene>
    <name evidence="4" type="ORF">Voc01_084330</name>
</gene>
<feature type="compositionally biased region" description="Low complexity" evidence="1">
    <location>
        <begin position="156"/>
        <end position="172"/>
    </location>
</feature>
<keyword evidence="2" id="KW-0812">Transmembrane</keyword>
<reference evidence="4" key="1">
    <citation type="submission" date="2021-01" db="EMBL/GenBank/DDBJ databases">
        <title>Whole genome shotgun sequence of Virgisporangium ochraceum NBRC 16418.</title>
        <authorList>
            <person name="Komaki H."/>
            <person name="Tamura T."/>
        </authorList>
    </citation>
    <scope>NUCLEOTIDE SEQUENCE</scope>
    <source>
        <strain evidence="4">NBRC 16418</strain>
    </source>
</reference>
<protein>
    <recommendedName>
        <fullName evidence="3">GH16 domain-containing protein</fullName>
    </recommendedName>
</protein>
<accession>A0A8J4A1J8</accession>
<dbReference type="InterPro" id="IPR000757">
    <property type="entry name" value="Beta-glucanase-like"/>
</dbReference>
<feature type="compositionally biased region" description="Pro residues" evidence="1">
    <location>
        <begin position="76"/>
        <end position="93"/>
    </location>
</feature>
<sequence length="395" mass="40831">MDDNTPTHGPQGGGAPPPLPWQQAAPPAPWAPQAQPQQAPPAPWDPQAQPPHGPAPGYPAQAAPPQAYPAQAAPPHAAPPPGVYPPQPFPPAHPAVHAPAAYPSPSPVPPPPRFPPSPPRRRWVPIVAGALVVLILVAGSVVAWRVLGGDDGAAPTANPSATAAAQDAGAPSTPSPSPSPEVPGDEFDGTSLSEPKWGIYGSTSPNGSVWSRDAVTVQDGILRITGTGRNPTGSGNVAGGVCWCGPGGNRTSGVWTVRARFDAGSGYGPGLMLWPESDKASDGFATFAAVNDPDRKSVRSLVMWGTAGAKAEATLAGDFTQWHVYRVEWRPGSLKMFVDEQLLFDSATRAGMVVPTTPMHLVIQVMAGPKDGVPAANASTPDKVVTEVDWVRYTP</sequence>
<dbReference type="EMBL" id="BOPH01000117">
    <property type="protein sequence ID" value="GIJ73516.1"/>
    <property type="molecule type" value="Genomic_DNA"/>
</dbReference>
<organism evidence="4 5">
    <name type="scientific">Virgisporangium ochraceum</name>
    <dbReference type="NCBI Taxonomy" id="65505"/>
    <lineage>
        <taxon>Bacteria</taxon>
        <taxon>Bacillati</taxon>
        <taxon>Actinomycetota</taxon>
        <taxon>Actinomycetes</taxon>
        <taxon>Micromonosporales</taxon>
        <taxon>Micromonosporaceae</taxon>
        <taxon>Virgisporangium</taxon>
    </lineage>
</organism>
<evidence type="ECO:0000256" key="2">
    <source>
        <dbReference type="SAM" id="Phobius"/>
    </source>
</evidence>
<keyword evidence="2" id="KW-0472">Membrane</keyword>
<dbReference type="Pfam" id="PF00722">
    <property type="entry name" value="Glyco_hydro_16"/>
    <property type="match status" value="1"/>
</dbReference>
<comment type="caution">
    <text evidence="4">The sequence shown here is derived from an EMBL/GenBank/DDBJ whole genome shotgun (WGS) entry which is preliminary data.</text>
</comment>
<dbReference type="SUPFAM" id="SSF49899">
    <property type="entry name" value="Concanavalin A-like lectins/glucanases"/>
    <property type="match status" value="1"/>
</dbReference>
<feature type="compositionally biased region" description="Low complexity" evidence="1">
    <location>
        <begin position="58"/>
        <end position="75"/>
    </location>
</feature>
<feature type="compositionally biased region" description="Pro residues" evidence="1">
    <location>
        <begin position="38"/>
        <end position="57"/>
    </location>
</feature>
<evidence type="ECO:0000313" key="5">
    <source>
        <dbReference type="Proteomes" id="UP000635606"/>
    </source>
</evidence>
<dbReference type="GO" id="GO:0004553">
    <property type="term" value="F:hydrolase activity, hydrolyzing O-glycosyl compounds"/>
    <property type="evidence" value="ECO:0007669"/>
    <property type="project" value="InterPro"/>
</dbReference>
<dbReference type="PRINTS" id="PR01217">
    <property type="entry name" value="PRICHEXTENSN"/>
</dbReference>
<feature type="transmembrane region" description="Helical" evidence="2">
    <location>
        <begin position="123"/>
        <end position="147"/>
    </location>
</feature>
<feature type="region of interest" description="Disordered" evidence="1">
    <location>
        <begin position="1"/>
        <end position="116"/>
    </location>
</feature>
<dbReference type="InterPro" id="IPR013320">
    <property type="entry name" value="ConA-like_dom_sf"/>
</dbReference>
<dbReference type="GO" id="GO:0005975">
    <property type="term" value="P:carbohydrate metabolic process"/>
    <property type="evidence" value="ECO:0007669"/>
    <property type="project" value="InterPro"/>
</dbReference>
<name>A0A8J4A1J8_9ACTN</name>
<feature type="region of interest" description="Disordered" evidence="1">
    <location>
        <begin position="156"/>
        <end position="204"/>
    </location>
</feature>